<dbReference type="Pfam" id="PF12311">
    <property type="entry name" value="DUF3632"/>
    <property type="match status" value="1"/>
</dbReference>
<evidence type="ECO:0000313" key="2">
    <source>
        <dbReference type="Proteomes" id="UP000293360"/>
    </source>
</evidence>
<reference evidence="1 2" key="1">
    <citation type="submission" date="2018-06" db="EMBL/GenBank/DDBJ databases">
        <title>Complete Genomes of Monosporascus.</title>
        <authorList>
            <person name="Robinson A.J."/>
            <person name="Natvig D.O."/>
        </authorList>
    </citation>
    <scope>NUCLEOTIDE SEQUENCE [LARGE SCALE GENOMIC DNA]</scope>
    <source>
        <strain evidence="1 2">CBS 110550</strain>
    </source>
</reference>
<protein>
    <submittedName>
        <fullName evidence="1">Uncharacterized protein</fullName>
    </submittedName>
</protein>
<organism evidence="1 2">
    <name type="scientific">Monosporascus ibericus</name>
    <dbReference type="NCBI Taxonomy" id="155417"/>
    <lineage>
        <taxon>Eukaryota</taxon>
        <taxon>Fungi</taxon>
        <taxon>Dikarya</taxon>
        <taxon>Ascomycota</taxon>
        <taxon>Pezizomycotina</taxon>
        <taxon>Sordariomycetes</taxon>
        <taxon>Xylariomycetidae</taxon>
        <taxon>Xylariales</taxon>
        <taxon>Xylariales incertae sedis</taxon>
        <taxon>Monosporascus</taxon>
    </lineage>
</organism>
<evidence type="ECO:0000313" key="1">
    <source>
        <dbReference type="EMBL" id="RYP06490.1"/>
    </source>
</evidence>
<comment type="caution">
    <text evidence="1">The sequence shown here is derived from an EMBL/GenBank/DDBJ whole genome shotgun (WGS) entry which is preliminary data.</text>
</comment>
<name>A0A4Q4TLQ6_9PEZI</name>
<dbReference type="AlphaFoldDB" id="A0A4Q4TLQ6"/>
<dbReference type="OrthoDB" id="3350591at2759"/>
<gene>
    <name evidence="1" type="ORF">DL764_003141</name>
</gene>
<sequence>MADEFFAAASSTFAGYNKRGRSNTHAEGVRHAARFTIVPSRGQGCSARKAAWVNADAYTAHLAAALVSYGAALSRAIFSALEFDRGGKEPNELQAAAQLFEYAASELYSGCREDHPTIGSQAHQYESGKHE</sequence>
<proteinExistence type="predicted"/>
<dbReference type="EMBL" id="QJNU01000128">
    <property type="protein sequence ID" value="RYP06490.1"/>
    <property type="molecule type" value="Genomic_DNA"/>
</dbReference>
<dbReference type="Proteomes" id="UP000293360">
    <property type="component" value="Unassembled WGS sequence"/>
</dbReference>
<dbReference type="InterPro" id="IPR022085">
    <property type="entry name" value="OpdG"/>
</dbReference>
<accession>A0A4Q4TLQ6</accession>
<keyword evidence="2" id="KW-1185">Reference proteome</keyword>